<keyword evidence="9" id="KW-1185">Reference proteome</keyword>
<feature type="transmembrane region" description="Helical" evidence="6">
    <location>
        <begin position="247"/>
        <end position="269"/>
    </location>
</feature>
<dbReference type="InterPro" id="IPR007016">
    <property type="entry name" value="O-antigen_ligase-rel_domated"/>
</dbReference>
<feature type="transmembrane region" description="Helical" evidence="6">
    <location>
        <begin position="329"/>
        <end position="347"/>
    </location>
</feature>
<proteinExistence type="predicted"/>
<keyword evidence="5" id="KW-0802">TPR repeat</keyword>
<dbReference type="Proteomes" id="UP001493487">
    <property type="component" value="Unassembled WGS sequence"/>
</dbReference>
<keyword evidence="3 6" id="KW-1133">Transmembrane helix</keyword>
<feature type="transmembrane region" description="Helical" evidence="6">
    <location>
        <begin position="67"/>
        <end position="85"/>
    </location>
</feature>
<keyword evidence="8" id="KW-0436">Ligase</keyword>
<feature type="transmembrane region" description="Helical" evidence="6">
    <location>
        <begin position="200"/>
        <end position="218"/>
    </location>
</feature>
<feature type="transmembrane region" description="Helical" evidence="6">
    <location>
        <begin position="121"/>
        <end position="145"/>
    </location>
</feature>
<keyword evidence="4 6" id="KW-0472">Membrane</keyword>
<evidence type="ECO:0000256" key="3">
    <source>
        <dbReference type="ARBA" id="ARBA00022989"/>
    </source>
</evidence>
<dbReference type="Gene3D" id="1.25.40.10">
    <property type="entry name" value="Tetratricopeptide repeat domain"/>
    <property type="match status" value="1"/>
</dbReference>
<evidence type="ECO:0000256" key="1">
    <source>
        <dbReference type="ARBA" id="ARBA00004141"/>
    </source>
</evidence>
<sequence>MPGLVTNGLTKSLLIALGVAAVLGWSAYRYGMFFENDFYRLEAFLYIGLIVWIVFHSVNRRVGAIPLWALLPFGMFAVYALELSLGPASVKGTIDAMLRWLAYSSWTLLLWGLWRKPESRVWGLAAIQSAGLLLLAGGWAGWYGWTSFTEIVLKFNDAELSATGARLAGFMQYPNAYGAVMAAFLLMQLQAWTSSGKHKGYSWLAAATVIPYGGAILLTESRGAVVALALGLFLAFLLADRPGRRKLLLISGITAIGSALMAKAAWNWMEAVNEFEGVVKYQTWASGQFWISVASALAGTIVLIGLIIYQNRKASGNGLNSIENRAWLAVSWIVAGSGMAVAAWAAFGSAGARIAGHYGTVASRKLFYADAWEMFKHSPWLGYGGESWRMLFGLYQSQPYVGNEVHSGYIEIALDTGLVGLSLLLIMIIVYLSKIGKHRKAAVAPAAVLLIHAAVDFDWSYGFVWLLLLAWFMLHIAPSEERAAILSGAWRPIGRLGLALLLVGSAMIALWAAWRSDAAQSARAAAASAATPAAREAQLRAALEANPAWSRIRLELAPLLPLQEQASLLEAGLRYEPQAPPLLLKLGIAYAELGDVAQARSRLREALRLERFSREGQTAAIAAMASLAKARQEGGDAEQAREAAEATMSMFEQYRALDRQVTAMRNPANGKKFRLTIASKLHAAQCLILLSRTDEAGILLREVIDEGDEDWQEQARELLNSLPNL</sequence>
<feature type="transmembrane region" description="Helical" evidence="6">
    <location>
        <begin position="97"/>
        <end position="114"/>
    </location>
</feature>
<protein>
    <submittedName>
        <fullName evidence="8">O-antigen ligase family protein</fullName>
    </submittedName>
</protein>
<dbReference type="PROSITE" id="PS50005">
    <property type="entry name" value="TPR"/>
    <property type="match status" value="1"/>
</dbReference>
<name>A0ABV1L3R9_9BACL</name>
<feature type="transmembrane region" description="Helical" evidence="6">
    <location>
        <begin position="444"/>
        <end position="473"/>
    </location>
</feature>
<evidence type="ECO:0000256" key="2">
    <source>
        <dbReference type="ARBA" id="ARBA00022692"/>
    </source>
</evidence>
<feature type="transmembrane region" description="Helical" evidence="6">
    <location>
        <begin position="493"/>
        <end position="514"/>
    </location>
</feature>
<dbReference type="Pfam" id="PF04932">
    <property type="entry name" value="Wzy_C"/>
    <property type="match status" value="1"/>
</dbReference>
<evidence type="ECO:0000256" key="6">
    <source>
        <dbReference type="SAM" id="Phobius"/>
    </source>
</evidence>
<feature type="repeat" description="TPR" evidence="5">
    <location>
        <begin position="580"/>
        <end position="613"/>
    </location>
</feature>
<dbReference type="PANTHER" id="PTHR37422:SF13">
    <property type="entry name" value="LIPOPOLYSACCHARIDE BIOSYNTHESIS PROTEIN PA4999-RELATED"/>
    <property type="match status" value="1"/>
</dbReference>
<keyword evidence="2 6" id="KW-0812">Transmembrane</keyword>
<comment type="subcellular location">
    <subcellularLocation>
        <location evidence="1">Membrane</location>
        <topology evidence="1">Multi-pass membrane protein</topology>
    </subcellularLocation>
</comment>
<feature type="transmembrane region" description="Helical" evidence="6">
    <location>
        <begin position="38"/>
        <end position="55"/>
    </location>
</feature>
<dbReference type="Gene3D" id="1.20.58.2200">
    <property type="match status" value="1"/>
</dbReference>
<comment type="caution">
    <text evidence="8">The sequence shown here is derived from an EMBL/GenBank/DDBJ whole genome shotgun (WGS) entry which is preliminary data.</text>
</comment>
<feature type="domain" description="O-antigen ligase-related" evidence="7">
    <location>
        <begin position="296"/>
        <end position="425"/>
    </location>
</feature>
<dbReference type="InterPro" id="IPR019734">
    <property type="entry name" value="TPR_rpt"/>
</dbReference>
<organism evidence="8 9">
    <name type="scientific">Cohnella silvisoli</name>
    <dbReference type="NCBI Taxonomy" id="2873699"/>
    <lineage>
        <taxon>Bacteria</taxon>
        <taxon>Bacillati</taxon>
        <taxon>Bacillota</taxon>
        <taxon>Bacilli</taxon>
        <taxon>Bacillales</taxon>
        <taxon>Paenibacillaceae</taxon>
        <taxon>Cohnella</taxon>
    </lineage>
</organism>
<evidence type="ECO:0000313" key="8">
    <source>
        <dbReference type="EMBL" id="MEQ4486683.1"/>
    </source>
</evidence>
<evidence type="ECO:0000256" key="4">
    <source>
        <dbReference type="ARBA" id="ARBA00023136"/>
    </source>
</evidence>
<dbReference type="InterPro" id="IPR051533">
    <property type="entry name" value="WaaL-like"/>
</dbReference>
<feature type="transmembrane region" description="Helical" evidence="6">
    <location>
        <begin position="176"/>
        <end position="193"/>
    </location>
</feature>
<reference evidence="8 9" key="1">
    <citation type="journal article" date="2023" name="Genome Announc.">
        <title>Pan-Genome Analyses of the Genus Cohnella and Proposal of the Novel Species Cohnella silvisoli sp. nov., Isolated from Forest Soil.</title>
        <authorList>
            <person name="Wang C."/>
            <person name="Mao L."/>
            <person name="Bao G."/>
            <person name="Zhu H."/>
        </authorList>
    </citation>
    <scope>NUCLEOTIDE SEQUENCE [LARGE SCALE GENOMIC DNA]</scope>
    <source>
        <strain evidence="8 9">NL03-T5-1</strain>
    </source>
</reference>
<evidence type="ECO:0000256" key="5">
    <source>
        <dbReference type="PROSITE-ProRule" id="PRU00339"/>
    </source>
</evidence>
<feature type="transmembrane region" description="Helical" evidence="6">
    <location>
        <begin position="412"/>
        <end position="432"/>
    </location>
</feature>
<dbReference type="InterPro" id="IPR011990">
    <property type="entry name" value="TPR-like_helical_dom_sf"/>
</dbReference>
<evidence type="ECO:0000259" key="7">
    <source>
        <dbReference type="Pfam" id="PF04932"/>
    </source>
</evidence>
<dbReference type="SUPFAM" id="SSF48452">
    <property type="entry name" value="TPR-like"/>
    <property type="match status" value="1"/>
</dbReference>
<gene>
    <name evidence="8" type="ORF">QJS35_30335</name>
</gene>
<dbReference type="EMBL" id="JASKHM010000024">
    <property type="protein sequence ID" value="MEQ4486683.1"/>
    <property type="molecule type" value="Genomic_DNA"/>
</dbReference>
<dbReference type="InterPro" id="IPR038440">
    <property type="entry name" value="FimV_C_sf"/>
</dbReference>
<feature type="transmembrane region" description="Helical" evidence="6">
    <location>
        <begin position="224"/>
        <end position="240"/>
    </location>
</feature>
<evidence type="ECO:0000313" key="9">
    <source>
        <dbReference type="Proteomes" id="UP001493487"/>
    </source>
</evidence>
<feature type="transmembrane region" description="Helical" evidence="6">
    <location>
        <begin position="12"/>
        <end position="32"/>
    </location>
</feature>
<feature type="transmembrane region" description="Helical" evidence="6">
    <location>
        <begin position="289"/>
        <end position="309"/>
    </location>
</feature>
<dbReference type="PANTHER" id="PTHR37422">
    <property type="entry name" value="TEICHURONIC ACID BIOSYNTHESIS PROTEIN TUAE"/>
    <property type="match status" value="1"/>
</dbReference>
<accession>A0ABV1L3R9</accession>
<dbReference type="RefSeq" id="WP_232189764.1">
    <property type="nucleotide sequence ID" value="NZ_JAIOAP010000023.1"/>
</dbReference>
<dbReference type="GO" id="GO:0016874">
    <property type="term" value="F:ligase activity"/>
    <property type="evidence" value="ECO:0007669"/>
    <property type="project" value="UniProtKB-KW"/>
</dbReference>